<reference evidence="2 3" key="1">
    <citation type="submission" date="2015-09" db="EMBL/GenBank/DDBJ databases">
        <authorList>
            <consortium name="Pathogen Informatics"/>
        </authorList>
    </citation>
    <scope>NUCLEOTIDE SEQUENCE [LARGE SCALE GENOMIC DNA]</scope>
    <source>
        <strain evidence="2 3">2789STDY5608823</strain>
    </source>
</reference>
<name>A0A174E8M1_9ACTN</name>
<dbReference type="PANTHER" id="PTHR43054:SF1">
    <property type="entry name" value="SCYLLO-INOSITOL 2-DEHYDROGENASE (NADP(+)) IOLU"/>
    <property type="match status" value="1"/>
</dbReference>
<proteinExistence type="predicted"/>
<dbReference type="GO" id="GO:0000166">
    <property type="term" value="F:nucleotide binding"/>
    <property type="evidence" value="ECO:0007669"/>
    <property type="project" value="InterPro"/>
</dbReference>
<keyword evidence="2" id="KW-0560">Oxidoreductase</keyword>
<dbReference type="RefSeq" id="WP_055286908.1">
    <property type="nucleotide sequence ID" value="NZ_CYYP01000012.1"/>
</dbReference>
<dbReference type="Gene3D" id="3.30.360.10">
    <property type="entry name" value="Dihydrodipicolinate Reductase, domain 2"/>
    <property type="match status" value="1"/>
</dbReference>
<evidence type="ECO:0000259" key="1">
    <source>
        <dbReference type="Pfam" id="PF01408"/>
    </source>
</evidence>
<dbReference type="AlphaFoldDB" id="A0A174E8M1"/>
<protein>
    <submittedName>
        <fullName evidence="2">1,5-anhydro-D-fructose reductase</fullName>
        <ecNumber evidence="2">1.1.1.292</ecNumber>
    </submittedName>
</protein>
<dbReference type="Proteomes" id="UP000095468">
    <property type="component" value="Unassembled WGS sequence"/>
</dbReference>
<dbReference type="GO" id="GO:0033712">
    <property type="term" value="F:1,5-anhydro-D-fructose reductase (1,5-anhydro-D-mannitol-forming) activity"/>
    <property type="evidence" value="ECO:0007669"/>
    <property type="project" value="UniProtKB-EC"/>
</dbReference>
<evidence type="ECO:0000313" key="3">
    <source>
        <dbReference type="Proteomes" id="UP000095468"/>
    </source>
</evidence>
<accession>A0A174E8M1</accession>
<dbReference type="InterPro" id="IPR000683">
    <property type="entry name" value="Gfo/Idh/MocA-like_OxRdtase_N"/>
</dbReference>
<dbReference type="SUPFAM" id="SSF51735">
    <property type="entry name" value="NAD(P)-binding Rossmann-fold domains"/>
    <property type="match status" value="1"/>
</dbReference>
<dbReference type="PANTHER" id="PTHR43054">
    <property type="match status" value="1"/>
</dbReference>
<dbReference type="Pfam" id="PF01408">
    <property type="entry name" value="GFO_IDH_MocA"/>
    <property type="match status" value="1"/>
</dbReference>
<dbReference type="SUPFAM" id="SSF55347">
    <property type="entry name" value="Glyceraldehyde-3-phosphate dehydrogenase-like, C-terminal domain"/>
    <property type="match status" value="1"/>
</dbReference>
<dbReference type="Gene3D" id="3.40.50.720">
    <property type="entry name" value="NAD(P)-binding Rossmann-like Domain"/>
    <property type="match status" value="1"/>
</dbReference>
<dbReference type="EC" id="1.1.1.292" evidence="2"/>
<evidence type="ECO:0000313" key="2">
    <source>
        <dbReference type="EMBL" id="CUO34124.1"/>
    </source>
</evidence>
<dbReference type="InterPro" id="IPR036291">
    <property type="entry name" value="NAD(P)-bd_dom_sf"/>
</dbReference>
<dbReference type="EMBL" id="CYYP01000012">
    <property type="protein sequence ID" value="CUO34124.1"/>
    <property type="molecule type" value="Genomic_DNA"/>
</dbReference>
<sequence>MLRIATIGTSMITDDFIQVVNANDQAAFVGTLSRDANRGAAFTAERGGERNFTALDDLASAADVDAVYIGSPNALHYEQALACIAGGKHVIVEKPFCATEAQALEVFRAAEAAGVVALEAMRPLHDHAFHAIEDALGEIAPIRRASLRFGKYSSRYNEILAGRATNIFDCNMASGSLMDIGVYAVEPMVEIFGMPSGLTSMTTLLDPTTRQLTHGPIDGCGSILASYGGGRISVELAHSKITNDLLPSQIEGERGTIQIDHLSTPRNVRIDYRGDVVRGSATEAPREQGDNGRVLDLPKSSNTMEYELTDFITAIGGIDNVKEEIWETPAGRHELGHYRDVTLVSLRIMDAVRQQAGITFPADADKQA</sequence>
<feature type="domain" description="Gfo/Idh/MocA-like oxidoreductase N-terminal" evidence="1">
    <location>
        <begin position="2"/>
        <end position="117"/>
    </location>
</feature>
<gene>
    <name evidence="2" type="primary">afr_3</name>
    <name evidence="2" type="ORF">ERS852381_01407</name>
</gene>
<organism evidence="2 3">
    <name type="scientific">Collinsella aerofaciens</name>
    <dbReference type="NCBI Taxonomy" id="74426"/>
    <lineage>
        <taxon>Bacteria</taxon>
        <taxon>Bacillati</taxon>
        <taxon>Actinomycetota</taxon>
        <taxon>Coriobacteriia</taxon>
        <taxon>Coriobacteriales</taxon>
        <taxon>Coriobacteriaceae</taxon>
        <taxon>Collinsella</taxon>
    </lineage>
</organism>